<comment type="caution">
    <text evidence="2">The sequence shown here is derived from an EMBL/GenBank/DDBJ whole genome shotgun (WGS) entry which is preliminary data.</text>
</comment>
<evidence type="ECO:0000313" key="2">
    <source>
        <dbReference type="EMBL" id="OTF82099.1"/>
    </source>
</evidence>
<organism evidence="2 3">
    <name type="scientific">Euroglyphus maynei</name>
    <name type="common">Mayne's house dust mite</name>
    <dbReference type="NCBI Taxonomy" id="6958"/>
    <lineage>
        <taxon>Eukaryota</taxon>
        <taxon>Metazoa</taxon>
        <taxon>Ecdysozoa</taxon>
        <taxon>Arthropoda</taxon>
        <taxon>Chelicerata</taxon>
        <taxon>Arachnida</taxon>
        <taxon>Acari</taxon>
        <taxon>Acariformes</taxon>
        <taxon>Sarcoptiformes</taxon>
        <taxon>Astigmata</taxon>
        <taxon>Psoroptidia</taxon>
        <taxon>Analgoidea</taxon>
        <taxon>Pyroglyphidae</taxon>
        <taxon>Pyroglyphinae</taxon>
        <taxon>Euroglyphus</taxon>
    </lineage>
</organism>
<proteinExistence type="predicted"/>
<protein>
    <submittedName>
        <fullName evidence="2">Uncharacterized protein</fullName>
    </submittedName>
</protein>
<evidence type="ECO:0000313" key="3">
    <source>
        <dbReference type="Proteomes" id="UP000194236"/>
    </source>
</evidence>
<feature type="compositionally biased region" description="Polar residues" evidence="1">
    <location>
        <begin position="16"/>
        <end position="61"/>
    </location>
</feature>
<gene>
    <name evidence="2" type="ORF">BLA29_010666</name>
</gene>
<dbReference type="EMBL" id="MUJZ01010220">
    <property type="protein sequence ID" value="OTF82099.1"/>
    <property type="molecule type" value="Genomic_DNA"/>
</dbReference>
<sequence>MYQQQMANEFNGEMGQITTTSPLYYSNGNGQRSKPSPMQSYGYSNGKDSNGQRSKLNSRYEATSYGGGGGGSSSSSVTPSPIGQESYETTPYNLDAALGEEIHSETPLIESLPLTTILPHVEKVVDMAIASRKTAAAAAKTKSSSLSPYYGFGTKK</sequence>
<keyword evidence="3" id="KW-1185">Reference proteome</keyword>
<evidence type="ECO:0000256" key="1">
    <source>
        <dbReference type="SAM" id="MobiDB-lite"/>
    </source>
</evidence>
<feature type="compositionally biased region" description="Polar residues" evidence="1">
    <location>
        <begin position="77"/>
        <end position="89"/>
    </location>
</feature>
<dbReference type="Proteomes" id="UP000194236">
    <property type="component" value="Unassembled WGS sequence"/>
</dbReference>
<accession>A0A1Y3BM93</accession>
<dbReference type="AlphaFoldDB" id="A0A1Y3BM93"/>
<reference evidence="2 3" key="1">
    <citation type="submission" date="2017-03" db="EMBL/GenBank/DDBJ databases">
        <title>Genome Survey of Euroglyphus maynei.</title>
        <authorList>
            <person name="Arlian L.G."/>
            <person name="Morgan M.S."/>
            <person name="Rider S.D."/>
        </authorList>
    </citation>
    <scope>NUCLEOTIDE SEQUENCE [LARGE SCALE GENOMIC DNA]</scope>
    <source>
        <strain evidence="2">Arlian Lab</strain>
        <tissue evidence="2">Whole body</tissue>
    </source>
</reference>
<feature type="region of interest" description="Disordered" evidence="1">
    <location>
        <begin position="1"/>
        <end position="89"/>
    </location>
</feature>
<name>A0A1Y3BM93_EURMA</name>